<dbReference type="Proteomes" id="UP000030765">
    <property type="component" value="Unassembled WGS sequence"/>
</dbReference>
<proteinExistence type="predicted"/>
<dbReference type="EMBL" id="ATLV01027094">
    <property type="status" value="NOT_ANNOTATED_CDS"/>
    <property type="molecule type" value="Genomic_DNA"/>
</dbReference>
<keyword evidence="3" id="KW-1185">Reference proteome</keyword>
<evidence type="ECO:0000313" key="1">
    <source>
        <dbReference type="EMBL" id="KFB53886.1"/>
    </source>
</evidence>
<organism evidence="1">
    <name type="scientific">Anopheles sinensis</name>
    <name type="common">Mosquito</name>
    <dbReference type="NCBI Taxonomy" id="74873"/>
    <lineage>
        <taxon>Eukaryota</taxon>
        <taxon>Metazoa</taxon>
        <taxon>Ecdysozoa</taxon>
        <taxon>Arthropoda</taxon>
        <taxon>Hexapoda</taxon>
        <taxon>Insecta</taxon>
        <taxon>Pterygota</taxon>
        <taxon>Neoptera</taxon>
        <taxon>Endopterygota</taxon>
        <taxon>Diptera</taxon>
        <taxon>Nematocera</taxon>
        <taxon>Culicoidea</taxon>
        <taxon>Culicidae</taxon>
        <taxon>Anophelinae</taxon>
        <taxon>Anopheles</taxon>
    </lineage>
</organism>
<dbReference type="AlphaFoldDB" id="A0A084WUJ2"/>
<dbReference type="EMBL" id="KE525423">
    <property type="protein sequence ID" value="KFB53886.1"/>
    <property type="molecule type" value="Genomic_DNA"/>
</dbReference>
<dbReference type="EnsemblMetazoa" id="ASIC022331-RA">
    <property type="protein sequence ID" value="ASIC022331-PA"/>
    <property type="gene ID" value="ASIC022331"/>
</dbReference>
<reference evidence="2" key="2">
    <citation type="submission" date="2020-05" db="UniProtKB">
        <authorList>
            <consortium name="EnsemblMetazoa"/>
        </authorList>
    </citation>
    <scope>IDENTIFICATION</scope>
</reference>
<gene>
    <name evidence="1" type="ORF">ZHAS_00022331</name>
</gene>
<dbReference type="VEuPathDB" id="VectorBase:ASIC022331"/>
<reference evidence="1 3" key="1">
    <citation type="journal article" date="2014" name="BMC Genomics">
        <title>Genome sequence of Anopheles sinensis provides insight into genetics basis of mosquito competence for malaria parasites.</title>
        <authorList>
            <person name="Zhou D."/>
            <person name="Zhang D."/>
            <person name="Ding G."/>
            <person name="Shi L."/>
            <person name="Hou Q."/>
            <person name="Ye Y."/>
            <person name="Xu Y."/>
            <person name="Zhou H."/>
            <person name="Xiong C."/>
            <person name="Li S."/>
            <person name="Yu J."/>
            <person name="Hong S."/>
            <person name="Yu X."/>
            <person name="Zou P."/>
            <person name="Chen C."/>
            <person name="Chang X."/>
            <person name="Wang W."/>
            <person name="Lv Y."/>
            <person name="Sun Y."/>
            <person name="Ma L."/>
            <person name="Shen B."/>
            <person name="Zhu C."/>
        </authorList>
    </citation>
    <scope>NUCLEOTIDE SEQUENCE [LARGE SCALE GENOMIC DNA]</scope>
</reference>
<sequence length="87" mass="10015">MNEELRDDQNQRLYRWISDNASSCGVLEKSSQHEPRHPRPVEYLGQKMALNSVPLVKDELDAKRRTFNHLLVVYYLSINGGITTGKS</sequence>
<evidence type="ECO:0000313" key="3">
    <source>
        <dbReference type="Proteomes" id="UP000030765"/>
    </source>
</evidence>
<evidence type="ECO:0000313" key="2">
    <source>
        <dbReference type="EnsemblMetazoa" id="ASIC022331-PA"/>
    </source>
</evidence>
<name>A0A084WUJ2_ANOSI</name>
<accession>A0A084WUJ2</accession>
<protein>
    <submittedName>
        <fullName evidence="1 2">Uncharacterized protein</fullName>
    </submittedName>
</protein>